<dbReference type="AlphaFoldDB" id="A0A0V1GGD0"/>
<evidence type="ECO:0000313" key="2">
    <source>
        <dbReference type="Proteomes" id="UP000055024"/>
    </source>
</evidence>
<comment type="caution">
    <text evidence="1">The sequence shown here is derived from an EMBL/GenBank/DDBJ whole genome shotgun (WGS) entry which is preliminary data.</text>
</comment>
<organism evidence="1 2">
    <name type="scientific">Trichinella zimbabwensis</name>
    <dbReference type="NCBI Taxonomy" id="268475"/>
    <lineage>
        <taxon>Eukaryota</taxon>
        <taxon>Metazoa</taxon>
        <taxon>Ecdysozoa</taxon>
        <taxon>Nematoda</taxon>
        <taxon>Enoplea</taxon>
        <taxon>Dorylaimia</taxon>
        <taxon>Trichinellida</taxon>
        <taxon>Trichinellidae</taxon>
        <taxon>Trichinella</taxon>
    </lineage>
</organism>
<evidence type="ECO:0000313" key="1">
    <source>
        <dbReference type="EMBL" id="KRY97329.1"/>
    </source>
</evidence>
<reference evidence="1 2" key="1">
    <citation type="submission" date="2015-01" db="EMBL/GenBank/DDBJ databases">
        <title>Evolution of Trichinella species and genotypes.</title>
        <authorList>
            <person name="Korhonen P.K."/>
            <person name="Edoardo P."/>
            <person name="Giuseppe L.R."/>
            <person name="Gasser R.B."/>
        </authorList>
    </citation>
    <scope>NUCLEOTIDE SEQUENCE [LARGE SCALE GENOMIC DNA]</scope>
    <source>
        <strain evidence="1">ISS1029</strain>
    </source>
</reference>
<keyword evidence="2" id="KW-1185">Reference proteome</keyword>
<dbReference type="Proteomes" id="UP000055024">
    <property type="component" value="Unassembled WGS sequence"/>
</dbReference>
<gene>
    <name evidence="1" type="ORF">T11_3097</name>
</gene>
<accession>A0A0V1GGD0</accession>
<dbReference type="EMBL" id="JYDP01002125">
    <property type="protein sequence ID" value="KRY97329.1"/>
    <property type="molecule type" value="Genomic_DNA"/>
</dbReference>
<protein>
    <submittedName>
        <fullName evidence="1">Uncharacterized protein</fullName>
    </submittedName>
</protein>
<sequence>MTTGLEGIAGEYSWIHTHGCVGLDDQGIFAAILASSIN</sequence>
<name>A0A0V1GGD0_9BILA</name>
<proteinExistence type="predicted"/>